<dbReference type="Proteomes" id="UP000250043">
    <property type="component" value="Unassembled WGS sequence"/>
</dbReference>
<feature type="transmembrane region" description="Helical" evidence="1">
    <location>
        <begin position="150"/>
        <end position="171"/>
    </location>
</feature>
<keyword evidence="1" id="KW-0472">Membrane</keyword>
<accession>A0A8E2AQ87</accession>
<keyword evidence="1" id="KW-0812">Transmembrane</keyword>
<dbReference type="OrthoDB" id="2753739at2759"/>
<gene>
    <name evidence="2" type="ORF">OBBRIDRAFT_90696</name>
</gene>
<protein>
    <recommendedName>
        <fullName evidence="4">F-box domain-containing protein</fullName>
    </recommendedName>
</protein>
<evidence type="ECO:0008006" key="4">
    <source>
        <dbReference type="Google" id="ProtNLM"/>
    </source>
</evidence>
<reference evidence="2 3" key="1">
    <citation type="submission" date="2016-07" db="EMBL/GenBank/DDBJ databases">
        <title>Draft genome of the white-rot fungus Obba rivulosa 3A-2.</title>
        <authorList>
            <consortium name="DOE Joint Genome Institute"/>
            <person name="Miettinen O."/>
            <person name="Riley R."/>
            <person name="Acob R."/>
            <person name="Barry K."/>
            <person name="Cullen D."/>
            <person name="De Vries R."/>
            <person name="Hainaut M."/>
            <person name="Hatakka A."/>
            <person name="Henrissat B."/>
            <person name="Hilden K."/>
            <person name="Kuo R."/>
            <person name="Labutti K."/>
            <person name="Lipzen A."/>
            <person name="Makela M.R."/>
            <person name="Sandor L."/>
            <person name="Spatafora J.W."/>
            <person name="Grigoriev I.V."/>
            <person name="Hibbett D.S."/>
        </authorList>
    </citation>
    <scope>NUCLEOTIDE SEQUENCE [LARGE SCALE GENOMIC DNA]</scope>
    <source>
        <strain evidence="2 3">3A-2</strain>
    </source>
</reference>
<proteinExistence type="predicted"/>
<evidence type="ECO:0000313" key="3">
    <source>
        <dbReference type="Proteomes" id="UP000250043"/>
    </source>
</evidence>
<evidence type="ECO:0000313" key="2">
    <source>
        <dbReference type="EMBL" id="OCH88388.1"/>
    </source>
</evidence>
<evidence type="ECO:0000256" key="1">
    <source>
        <dbReference type="SAM" id="Phobius"/>
    </source>
</evidence>
<dbReference type="AlphaFoldDB" id="A0A8E2AQ87"/>
<sequence length="233" mass="26371">MKQHVEHATATSKRRSSRFLPHFAGTSGLMRLQSTPRLHLHTTSTCPPDYHPGPILPTELCHKIIDLAADPIDRPSLLACALVCRAWLPRCCQHLFSTIHLRTLRQLQLLSHTISQASNLQNLVKQVVLCPPGRDAAEFLPLSFHILAQFSPGVTLSVVPLALCSGTVFLPRRDRMRSFTRRRKSEPEQCVELALDRVAWKYEPRSELPAYRSVTTLKLCYNTFLDFSDLPEV</sequence>
<keyword evidence="1" id="KW-1133">Transmembrane helix</keyword>
<dbReference type="EMBL" id="KV722454">
    <property type="protein sequence ID" value="OCH88388.1"/>
    <property type="molecule type" value="Genomic_DNA"/>
</dbReference>
<organism evidence="2 3">
    <name type="scientific">Obba rivulosa</name>
    <dbReference type="NCBI Taxonomy" id="1052685"/>
    <lineage>
        <taxon>Eukaryota</taxon>
        <taxon>Fungi</taxon>
        <taxon>Dikarya</taxon>
        <taxon>Basidiomycota</taxon>
        <taxon>Agaricomycotina</taxon>
        <taxon>Agaricomycetes</taxon>
        <taxon>Polyporales</taxon>
        <taxon>Gelatoporiaceae</taxon>
        <taxon>Obba</taxon>
    </lineage>
</organism>
<name>A0A8E2AQ87_9APHY</name>
<keyword evidence="3" id="KW-1185">Reference proteome</keyword>